<keyword evidence="2" id="KW-0238">DNA-binding</keyword>
<dbReference type="AlphaFoldDB" id="A0A7W6J7C7"/>
<dbReference type="PROSITE" id="PS51977">
    <property type="entry name" value="WGR"/>
    <property type="match status" value="1"/>
</dbReference>
<dbReference type="CDD" id="cd07996">
    <property type="entry name" value="WGR_MMR_like"/>
    <property type="match status" value="1"/>
</dbReference>
<keyword evidence="3" id="KW-1185">Reference proteome</keyword>
<dbReference type="InterPro" id="IPR036930">
    <property type="entry name" value="WGR_dom_sf"/>
</dbReference>
<dbReference type="SMART" id="SM00773">
    <property type="entry name" value="WGR"/>
    <property type="match status" value="1"/>
</dbReference>
<accession>A0A7W6J7C7</accession>
<dbReference type="Pfam" id="PF05406">
    <property type="entry name" value="WGR"/>
    <property type="match status" value="1"/>
</dbReference>
<dbReference type="Gene3D" id="2.20.140.10">
    <property type="entry name" value="WGR domain"/>
    <property type="match status" value="1"/>
</dbReference>
<sequence length="94" mass="10619">MTDLRFQLYVERTDPRRNMARFYALSIEPSLFGVSLVRRWGRIGTCGRARIETMESEGAALDRFLALLATKRKRGYRPPVRPGAAGLPALPPTK</sequence>
<dbReference type="GO" id="GO:0003677">
    <property type="term" value="F:DNA binding"/>
    <property type="evidence" value="ECO:0007669"/>
    <property type="project" value="UniProtKB-KW"/>
</dbReference>
<reference evidence="2 3" key="1">
    <citation type="submission" date="2020-08" db="EMBL/GenBank/DDBJ databases">
        <title>Genomic Encyclopedia of Type Strains, Phase IV (KMG-IV): sequencing the most valuable type-strain genomes for metagenomic binning, comparative biology and taxonomic classification.</title>
        <authorList>
            <person name="Goeker M."/>
        </authorList>
    </citation>
    <scope>NUCLEOTIDE SEQUENCE [LARGE SCALE GENOMIC DNA]</scope>
    <source>
        <strain evidence="2 3">DSM 29853</strain>
    </source>
</reference>
<dbReference type="RefSeq" id="WP_183367374.1">
    <property type="nucleotide sequence ID" value="NZ_JACIEZ010000007.1"/>
</dbReference>
<evidence type="ECO:0000313" key="3">
    <source>
        <dbReference type="Proteomes" id="UP000528286"/>
    </source>
</evidence>
<evidence type="ECO:0000259" key="1">
    <source>
        <dbReference type="PROSITE" id="PS51977"/>
    </source>
</evidence>
<organism evidence="2 3">
    <name type="scientific">Gellertiella hungarica</name>
    <dbReference type="NCBI Taxonomy" id="1572859"/>
    <lineage>
        <taxon>Bacteria</taxon>
        <taxon>Pseudomonadati</taxon>
        <taxon>Pseudomonadota</taxon>
        <taxon>Alphaproteobacteria</taxon>
        <taxon>Hyphomicrobiales</taxon>
        <taxon>Rhizobiaceae</taxon>
        <taxon>Gellertiella</taxon>
    </lineage>
</organism>
<comment type="caution">
    <text evidence="2">The sequence shown here is derived from an EMBL/GenBank/DDBJ whole genome shotgun (WGS) entry which is preliminary data.</text>
</comment>
<evidence type="ECO:0000313" key="2">
    <source>
        <dbReference type="EMBL" id="MBB4066087.1"/>
    </source>
</evidence>
<dbReference type="InterPro" id="IPR049809">
    <property type="entry name" value="YehF/YfeS-like_WGR"/>
</dbReference>
<proteinExistence type="predicted"/>
<dbReference type="InterPro" id="IPR008893">
    <property type="entry name" value="WGR_domain"/>
</dbReference>
<dbReference type="Proteomes" id="UP000528286">
    <property type="component" value="Unassembled WGS sequence"/>
</dbReference>
<protein>
    <submittedName>
        <fullName evidence="2">Putative DNA-binding WGR domain protein</fullName>
    </submittedName>
</protein>
<dbReference type="EMBL" id="JACIEZ010000007">
    <property type="protein sequence ID" value="MBB4066087.1"/>
    <property type="molecule type" value="Genomic_DNA"/>
</dbReference>
<dbReference type="SUPFAM" id="SSF142921">
    <property type="entry name" value="WGR domain-like"/>
    <property type="match status" value="1"/>
</dbReference>
<gene>
    <name evidence="2" type="ORF">GGR23_003300</name>
</gene>
<name>A0A7W6J7C7_9HYPH</name>
<feature type="domain" description="WGR" evidence="1">
    <location>
        <begin position="1"/>
        <end position="94"/>
    </location>
</feature>